<keyword evidence="5" id="KW-0274">FAD</keyword>
<dbReference type="HOGENOM" id="CLU_020931_0_0_5"/>
<evidence type="ECO:0000256" key="6">
    <source>
        <dbReference type="ARBA" id="ARBA00022857"/>
    </source>
</evidence>
<dbReference type="PANTHER" id="PTHR42802:SF1">
    <property type="entry name" value="L-ORNITHINE N(5)-MONOOXYGENASE"/>
    <property type="match status" value="1"/>
</dbReference>
<organism evidence="8 9">
    <name type="scientific">Bradyrhizobium diazoefficiens (strain JCM 10833 / BCRC 13528 / IAM 13628 / NBRC 14792 / USDA 110)</name>
    <dbReference type="NCBI Taxonomy" id="224911"/>
    <lineage>
        <taxon>Bacteria</taxon>
        <taxon>Pseudomonadati</taxon>
        <taxon>Pseudomonadota</taxon>
        <taxon>Alphaproteobacteria</taxon>
        <taxon>Hyphomicrobiales</taxon>
        <taxon>Nitrobacteraceae</taxon>
        <taxon>Bradyrhizobium</taxon>
    </lineage>
</organism>
<dbReference type="AlphaFoldDB" id="Q89TA8"/>
<dbReference type="FunFam" id="3.50.50.60:FF:000466">
    <property type="entry name" value="L-ornithine N(5)-monooxygenase"/>
    <property type="match status" value="1"/>
</dbReference>
<evidence type="ECO:0000256" key="2">
    <source>
        <dbReference type="ARBA" id="ARBA00004924"/>
    </source>
</evidence>
<dbReference type="Proteomes" id="UP000002526">
    <property type="component" value="Chromosome"/>
</dbReference>
<comment type="similarity">
    <text evidence="3">Belongs to the lysine N(6)-hydroxylase/L-ornithine N(5)-oxygenase family.</text>
</comment>
<evidence type="ECO:0000256" key="4">
    <source>
        <dbReference type="ARBA" id="ARBA00022630"/>
    </source>
</evidence>
<dbReference type="PATRIC" id="fig|224911.5.peg.2056"/>
<dbReference type="SMR" id="Q89TA8"/>
<reference evidence="9" key="1">
    <citation type="journal article" date="2002" name="DNA Res.">
        <title>Complete genomic sequence of nitrogen-fixing symbiotic bacterium Bradyrhizobium japonicum USDA110.</title>
        <authorList>
            <person name="Kaneko T."/>
            <person name="Nakamura Y."/>
            <person name="Sato S."/>
            <person name="Minamisawa K."/>
            <person name="Uchiumi T."/>
            <person name="Sasamoto S."/>
            <person name="Watanabe A."/>
            <person name="Idesawa K."/>
            <person name="Iriguchi M."/>
            <person name="Kawashima K."/>
            <person name="Kohara M."/>
            <person name="Matsumoto M."/>
            <person name="Shimpo S."/>
            <person name="Tsuruoka H."/>
            <person name="Wada T."/>
            <person name="Yamada M."/>
            <person name="Tabata S."/>
        </authorList>
    </citation>
    <scope>NUCLEOTIDE SEQUENCE [LARGE SCALE GENOMIC DNA]</scope>
    <source>
        <strain evidence="9">JCM 10833 / BCRC 13528 / IAM 13628 / NBRC 14792 / USDA 110</strain>
    </source>
</reference>
<sequence>MYVRLPPQCRKSDKSCRGDSARNAVGGHVLLVQQGAVEILWVARRLLLSRRTTAAATGQAAAPSQVTQTCFSNQSTYPDPDRIYASANDKNLHEFKEASVEMLDVIGIGIGPFNLSLAALIEPTPLRALFLEKRDALVWHPGLALPNSRLQVSPLKDCVTLVDPTSPYSFLNYLALHGRLYSFVNKRNASTSRQEFIEYYRWVAGRLKTLRFSEVVNDVIPFRDGYRISTNTTTYLARAVVVGVGVEPKIPACARSLLCGTLYHAADYLERPLPQAAEHVLVVGGGQSGAEITEDILTRSVSTQITWSTSRSNFFAIDDNSFVNEAYTPAYSRRFHALPLQQRRDIVEGEMLTSDGISVDLCNRLYEMLYERSVDGTLSDRFRVLPSVVVKGITSHKMGWRVDLDEIATQRNSCILVDRIVLATGFQPRTPPFLEALLEGACMEDGLPVLGPDYAVRFGRPVPGPIYLQNQSRVQHGLQSANLSLVAYRNSQIINSLLGRPFYLNTSGRQMIQVYATSDASERDAGVVAMRSTRQVSGGT</sequence>
<dbReference type="OrthoDB" id="7527071at2"/>
<evidence type="ECO:0000313" key="9">
    <source>
        <dbReference type="Proteomes" id="UP000002526"/>
    </source>
</evidence>
<dbReference type="SUPFAM" id="SSF51905">
    <property type="entry name" value="FAD/NAD(P)-binding domain"/>
    <property type="match status" value="2"/>
</dbReference>
<dbReference type="eggNOG" id="COG3486">
    <property type="taxonomic scope" value="Bacteria"/>
</dbReference>
<dbReference type="EMBL" id="BA000040">
    <property type="protein sequence ID" value="BAC47396.1"/>
    <property type="molecule type" value="Genomic_DNA"/>
</dbReference>
<protein>
    <submittedName>
        <fullName evidence="8">Blr2131 protein</fullName>
    </submittedName>
</protein>
<evidence type="ECO:0000256" key="7">
    <source>
        <dbReference type="ARBA" id="ARBA00023002"/>
    </source>
</evidence>
<dbReference type="PANTHER" id="PTHR42802">
    <property type="entry name" value="MONOOXYGENASE"/>
    <property type="match status" value="1"/>
</dbReference>
<evidence type="ECO:0000256" key="5">
    <source>
        <dbReference type="ARBA" id="ARBA00022827"/>
    </source>
</evidence>
<comment type="pathway">
    <text evidence="2">Siderophore biosynthesis.</text>
</comment>
<name>Q89TA8_BRADU</name>
<gene>
    <name evidence="8" type="ordered locus">blr2131</name>
</gene>
<evidence type="ECO:0000256" key="3">
    <source>
        <dbReference type="ARBA" id="ARBA00007588"/>
    </source>
</evidence>
<dbReference type="GO" id="GO:0016491">
    <property type="term" value="F:oxidoreductase activity"/>
    <property type="evidence" value="ECO:0007669"/>
    <property type="project" value="UniProtKB-KW"/>
</dbReference>
<evidence type="ECO:0000256" key="1">
    <source>
        <dbReference type="ARBA" id="ARBA00001974"/>
    </source>
</evidence>
<keyword evidence="4" id="KW-0285">Flavoprotein</keyword>
<dbReference type="STRING" id="224911.AAV28_07495"/>
<keyword evidence="9" id="KW-1185">Reference proteome</keyword>
<comment type="cofactor">
    <cofactor evidence="1">
        <name>FAD</name>
        <dbReference type="ChEBI" id="CHEBI:57692"/>
    </cofactor>
</comment>
<dbReference type="InterPro" id="IPR036188">
    <property type="entry name" value="FAD/NAD-bd_sf"/>
</dbReference>
<dbReference type="KEGG" id="bja:blr2131"/>
<dbReference type="InParanoid" id="Q89TA8"/>
<dbReference type="PhylomeDB" id="Q89TA8"/>
<keyword evidence="6" id="KW-0521">NADP</keyword>
<dbReference type="InterPro" id="IPR025700">
    <property type="entry name" value="Lys/Orn_oxygenase"/>
</dbReference>
<dbReference type="EnsemblBacteria" id="BAC47396">
    <property type="protein sequence ID" value="BAC47396"/>
    <property type="gene ID" value="BAC47396"/>
</dbReference>
<keyword evidence="7" id="KW-0560">Oxidoreductase</keyword>
<proteinExistence type="inferred from homology"/>
<accession>Q89TA8</accession>
<evidence type="ECO:0000313" key="8">
    <source>
        <dbReference type="EMBL" id="BAC47396.1"/>
    </source>
</evidence>
<dbReference type="Pfam" id="PF13434">
    <property type="entry name" value="Lys_Orn_oxgnase"/>
    <property type="match status" value="1"/>
</dbReference>
<dbReference type="Gene3D" id="3.50.50.60">
    <property type="entry name" value="FAD/NAD(P)-binding domain"/>
    <property type="match status" value="1"/>
</dbReference>